<protein>
    <submittedName>
        <fullName evidence="1">Uncharacterized protein</fullName>
    </submittedName>
</protein>
<evidence type="ECO:0000313" key="1">
    <source>
        <dbReference type="EMBL" id="TCO18758.1"/>
    </source>
</evidence>
<evidence type="ECO:0000313" key="2">
    <source>
        <dbReference type="Proteomes" id="UP000295684"/>
    </source>
</evidence>
<proteinExistence type="predicted"/>
<gene>
    <name evidence="1" type="ORF">EV200_11196</name>
</gene>
<comment type="caution">
    <text evidence="1">The sequence shown here is derived from an EMBL/GenBank/DDBJ whole genome shotgun (WGS) entry which is preliminary data.</text>
</comment>
<organism evidence="1 2">
    <name type="scientific">Pedobacter psychrotolerans</name>
    <dbReference type="NCBI Taxonomy" id="1843235"/>
    <lineage>
        <taxon>Bacteria</taxon>
        <taxon>Pseudomonadati</taxon>
        <taxon>Bacteroidota</taxon>
        <taxon>Sphingobacteriia</taxon>
        <taxon>Sphingobacteriales</taxon>
        <taxon>Sphingobacteriaceae</taxon>
        <taxon>Pedobacter</taxon>
    </lineage>
</organism>
<dbReference type="EMBL" id="SLWO01000011">
    <property type="protein sequence ID" value="TCO18758.1"/>
    <property type="molecule type" value="Genomic_DNA"/>
</dbReference>
<dbReference type="Proteomes" id="UP000295684">
    <property type="component" value="Unassembled WGS sequence"/>
</dbReference>
<dbReference type="AlphaFoldDB" id="A0A4R2H1Z4"/>
<accession>A0A4R2H1Z4</accession>
<reference evidence="1 2" key="1">
    <citation type="submission" date="2019-03" db="EMBL/GenBank/DDBJ databases">
        <title>Genomic Encyclopedia of Type Strains, Phase IV (KMG-IV): sequencing the most valuable type-strain genomes for metagenomic binning, comparative biology and taxonomic classification.</title>
        <authorList>
            <person name="Goeker M."/>
        </authorList>
    </citation>
    <scope>NUCLEOTIDE SEQUENCE [LARGE SCALE GENOMIC DNA]</scope>
    <source>
        <strain evidence="1 2">DSM 103236</strain>
    </source>
</reference>
<sequence>MTPYKFVILRSTLLSLNKIQEKPEVSGHFEEGIYLSSPDLWKVIKKR</sequence>
<name>A0A4R2H1Z4_9SPHI</name>